<proteinExistence type="predicted"/>
<dbReference type="EMBL" id="ML992686">
    <property type="protein sequence ID" value="KAF2209616.1"/>
    <property type="molecule type" value="Genomic_DNA"/>
</dbReference>
<organism evidence="1 2">
    <name type="scientific">Cercospora zeae-maydis SCOH1-5</name>
    <dbReference type="NCBI Taxonomy" id="717836"/>
    <lineage>
        <taxon>Eukaryota</taxon>
        <taxon>Fungi</taxon>
        <taxon>Dikarya</taxon>
        <taxon>Ascomycota</taxon>
        <taxon>Pezizomycotina</taxon>
        <taxon>Dothideomycetes</taxon>
        <taxon>Dothideomycetidae</taxon>
        <taxon>Mycosphaerellales</taxon>
        <taxon>Mycosphaerellaceae</taxon>
        <taxon>Cercospora</taxon>
    </lineage>
</organism>
<dbReference type="Proteomes" id="UP000799539">
    <property type="component" value="Unassembled WGS sequence"/>
</dbReference>
<name>A0A6A6F730_9PEZI</name>
<evidence type="ECO:0000313" key="2">
    <source>
        <dbReference type="Proteomes" id="UP000799539"/>
    </source>
</evidence>
<dbReference type="OrthoDB" id="3635375at2759"/>
<keyword evidence="2" id="KW-1185">Reference proteome</keyword>
<evidence type="ECO:0000313" key="1">
    <source>
        <dbReference type="EMBL" id="KAF2209616.1"/>
    </source>
</evidence>
<gene>
    <name evidence="1" type="ORF">CERZMDRAFT_86926</name>
</gene>
<accession>A0A6A6F730</accession>
<dbReference type="AlphaFoldDB" id="A0A6A6F730"/>
<reference evidence="1" key="1">
    <citation type="journal article" date="2020" name="Stud. Mycol.">
        <title>101 Dothideomycetes genomes: a test case for predicting lifestyles and emergence of pathogens.</title>
        <authorList>
            <person name="Haridas S."/>
            <person name="Albert R."/>
            <person name="Binder M."/>
            <person name="Bloem J."/>
            <person name="Labutti K."/>
            <person name="Salamov A."/>
            <person name="Andreopoulos B."/>
            <person name="Baker S."/>
            <person name="Barry K."/>
            <person name="Bills G."/>
            <person name="Bluhm B."/>
            <person name="Cannon C."/>
            <person name="Castanera R."/>
            <person name="Culley D."/>
            <person name="Daum C."/>
            <person name="Ezra D."/>
            <person name="Gonzalez J."/>
            <person name="Henrissat B."/>
            <person name="Kuo A."/>
            <person name="Liang C."/>
            <person name="Lipzen A."/>
            <person name="Lutzoni F."/>
            <person name="Magnuson J."/>
            <person name="Mondo S."/>
            <person name="Nolan M."/>
            <person name="Ohm R."/>
            <person name="Pangilinan J."/>
            <person name="Park H.-J."/>
            <person name="Ramirez L."/>
            <person name="Alfaro M."/>
            <person name="Sun H."/>
            <person name="Tritt A."/>
            <person name="Yoshinaga Y."/>
            <person name="Zwiers L.-H."/>
            <person name="Turgeon B."/>
            <person name="Goodwin S."/>
            <person name="Spatafora J."/>
            <person name="Crous P."/>
            <person name="Grigoriev I."/>
        </authorList>
    </citation>
    <scope>NUCLEOTIDE SEQUENCE</scope>
    <source>
        <strain evidence="1">SCOH1-5</strain>
    </source>
</reference>
<protein>
    <submittedName>
        <fullName evidence="1">Uncharacterized protein</fullName>
    </submittedName>
</protein>
<sequence length="221" mass="25620">MLSKRQFKRLQARISALPNELGDTILDKLLQFDHQDEVEITKFRPPLAFYLSRLTRSKCAPYFFANTKFVMHFDDLQTWFIYGLTDWHRKTIKRVGVLWIDEGRNERLELMALIAGVTAAEWMARMLDDFVEMLKTKSTNAERELVDAEKEDKFEGVLMRKGECWDLDLNMKWSIGFCDVSDDETLKWTEEVEAGEFALGGGSMNAQGEWESGEVMQLNVG</sequence>